<dbReference type="Proteomes" id="UP000095606">
    <property type="component" value="Unassembled WGS sequence"/>
</dbReference>
<dbReference type="RefSeq" id="WP_005842525.1">
    <property type="nucleotide sequence ID" value="NZ_CP103274.1"/>
</dbReference>
<evidence type="ECO:0000259" key="1">
    <source>
        <dbReference type="Pfam" id="PF14080"/>
    </source>
</evidence>
<evidence type="ECO:0000313" key="3">
    <source>
        <dbReference type="Proteomes" id="UP000095606"/>
    </source>
</evidence>
<reference evidence="2 3" key="1">
    <citation type="submission" date="2015-09" db="EMBL/GenBank/DDBJ databases">
        <authorList>
            <consortium name="Pathogen Informatics"/>
        </authorList>
    </citation>
    <scope>NUCLEOTIDE SEQUENCE [LARGE SCALE GENOMIC DNA]</scope>
    <source>
        <strain evidence="2 3">2789STDY5834846</strain>
    </source>
</reference>
<gene>
    <name evidence="2" type="ORF">ERS852461_00330</name>
</gene>
<name>A0A174F5J2_9BACE</name>
<sequence length="252" mass="28372">MKEENYPTGAFVAFVLLSQNEWDIKKLINDCKADWNIEIPYDGNEEALVAVMGDVTLAVAIMPAPVPNQEAEHYAGANYMWKDAVEVTKSHKAHLMVSVLGKDANLLERGKLFTKVVSSCLKQERAIAVYTDGTVFYPQFYCDVASVMQQDDEALPILDWVWFGVYRTEECAGIYTYGMRKFGKEEMEVYAANADLNDVRDFLLDIVTYVLDCDVTLNDGETIGFSEEQKLRITLSDAVALDGKSLKLEYPQ</sequence>
<protein>
    <recommendedName>
        <fullName evidence="1">DUF4261 domain-containing protein</fullName>
    </recommendedName>
</protein>
<dbReference type="AlphaFoldDB" id="A0A174F5J2"/>
<dbReference type="Pfam" id="PF14080">
    <property type="entry name" value="DUF4261"/>
    <property type="match status" value="1"/>
</dbReference>
<evidence type="ECO:0000313" key="2">
    <source>
        <dbReference type="EMBL" id="CUO45503.1"/>
    </source>
</evidence>
<feature type="domain" description="DUF4261" evidence="1">
    <location>
        <begin position="175"/>
        <end position="249"/>
    </location>
</feature>
<dbReference type="EMBL" id="CZAE01000001">
    <property type="protein sequence ID" value="CUO45503.1"/>
    <property type="molecule type" value="Genomic_DNA"/>
</dbReference>
<accession>A0A174F5J2</accession>
<dbReference type="InterPro" id="IPR025357">
    <property type="entry name" value="DUF4261"/>
</dbReference>
<organism evidence="2 3">
    <name type="scientific">Bacteroides faecis</name>
    <dbReference type="NCBI Taxonomy" id="674529"/>
    <lineage>
        <taxon>Bacteria</taxon>
        <taxon>Pseudomonadati</taxon>
        <taxon>Bacteroidota</taxon>
        <taxon>Bacteroidia</taxon>
        <taxon>Bacteroidales</taxon>
        <taxon>Bacteroidaceae</taxon>
        <taxon>Bacteroides</taxon>
    </lineage>
</organism>
<proteinExistence type="predicted"/>